<dbReference type="GO" id="GO:0009279">
    <property type="term" value="C:cell outer membrane"/>
    <property type="evidence" value="ECO:0007669"/>
    <property type="project" value="UniProtKB-SubCell"/>
</dbReference>
<dbReference type="InterPro" id="IPR050298">
    <property type="entry name" value="Gram-neg_bact_OMP"/>
</dbReference>
<evidence type="ECO:0000256" key="9">
    <source>
        <dbReference type="ARBA" id="ARBA00023136"/>
    </source>
</evidence>
<comment type="subcellular location">
    <subcellularLocation>
        <location evidence="1">Cell outer membrane</location>
        <topology evidence="1">Multi-pass membrane protein</topology>
    </subcellularLocation>
</comment>
<dbReference type="GO" id="GO:0006811">
    <property type="term" value="P:monoatomic ion transport"/>
    <property type="evidence" value="ECO:0007669"/>
    <property type="project" value="UniProtKB-KW"/>
</dbReference>
<dbReference type="PANTHER" id="PTHR34501">
    <property type="entry name" value="PROTEIN YDDL-RELATED"/>
    <property type="match status" value="1"/>
</dbReference>
<evidence type="ECO:0000256" key="6">
    <source>
        <dbReference type="ARBA" id="ARBA00022729"/>
    </source>
</evidence>
<evidence type="ECO:0000256" key="11">
    <source>
        <dbReference type="SAM" id="SignalP"/>
    </source>
</evidence>
<feature type="domain" description="Porin" evidence="12">
    <location>
        <begin position="28"/>
        <end position="315"/>
    </location>
</feature>
<dbReference type="EMBL" id="SSWX01000011">
    <property type="protein sequence ID" value="THJ33214.1"/>
    <property type="molecule type" value="Genomic_DNA"/>
</dbReference>
<dbReference type="OrthoDB" id="5289162at2"/>
<keyword evidence="9" id="KW-0472">Membrane</keyword>
<keyword evidence="8" id="KW-0626">Porin</keyword>
<feature type="signal peptide" evidence="11">
    <location>
        <begin position="1"/>
        <end position="40"/>
    </location>
</feature>
<evidence type="ECO:0000256" key="4">
    <source>
        <dbReference type="ARBA" id="ARBA00022452"/>
    </source>
</evidence>
<organism evidence="13 14">
    <name type="scientific">Lampropedia aestuarii</name>
    <dbReference type="NCBI Taxonomy" id="2562762"/>
    <lineage>
        <taxon>Bacteria</taxon>
        <taxon>Pseudomonadati</taxon>
        <taxon>Pseudomonadota</taxon>
        <taxon>Betaproteobacteria</taxon>
        <taxon>Burkholderiales</taxon>
        <taxon>Comamonadaceae</taxon>
        <taxon>Lampropedia</taxon>
    </lineage>
</organism>
<dbReference type="InterPro" id="IPR033900">
    <property type="entry name" value="Gram_neg_porin_domain"/>
</dbReference>
<keyword evidence="7" id="KW-0406">Ion transport</keyword>
<evidence type="ECO:0000256" key="10">
    <source>
        <dbReference type="ARBA" id="ARBA00023237"/>
    </source>
</evidence>
<evidence type="ECO:0000313" key="13">
    <source>
        <dbReference type="EMBL" id="THJ33214.1"/>
    </source>
</evidence>
<sequence>MPQKRTRRQHTTNKETFVTTTASKIALLACVSVLAASAQAQSSVTLSGSLDIGVFKGYQGGTQVGGISRSMFAFSGVEDLGGGLSATFKLASRFKLQDGQIEDPKSYFGAESTVGLKGSFGHVRLGRAMTALWQNDWHFDPWYNYDGIASPAWYLWHGNSAADPNYSSDGVSFSRLNNGIYYEAPTIGGFTGYVSAGLQKQVDDKHRSLSVALRYAYDQLSLLAAMERTPEDKRVTFVAAKYAIGPWQVMAAYDHEKLPQGDKNRSYTLSGQYTVGSMSYKLGYGRQQDYKANFFGASAVHAFSKRTNVYLSVGNQGKNLWGRDSSKTAYGVGLAHSF</sequence>
<evidence type="ECO:0000256" key="5">
    <source>
        <dbReference type="ARBA" id="ARBA00022692"/>
    </source>
</evidence>
<dbReference type="SUPFAM" id="SSF56935">
    <property type="entry name" value="Porins"/>
    <property type="match status" value="1"/>
</dbReference>
<evidence type="ECO:0000256" key="8">
    <source>
        <dbReference type="ARBA" id="ARBA00023114"/>
    </source>
</evidence>
<comment type="caution">
    <text evidence="13">The sequence shown here is derived from an EMBL/GenBank/DDBJ whole genome shotgun (WGS) entry which is preliminary data.</text>
</comment>
<gene>
    <name evidence="13" type="ORF">E8K88_09795</name>
</gene>
<dbReference type="Pfam" id="PF13609">
    <property type="entry name" value="Porin_4"/>
    <property type="match status" value="1"/>
</dbReference>
<proteinExistence type="predicted"/>
<dbReference type="GO" id="GO:0015288">
    <property type="term" value="F:porin activity"/>
    <property type="evidence" value="ECO:0007669"/>
    <property type="project" value="UniProtKB-KW"/>
</dbReference>
<keyword evidence="6 11" id="KW-0732">Signal</keyword>
<evidence type="ECO:0000256" key="3">
    <source>
        <dbReference type="ARBA" id="ARBA00022448"/>
    </source>
</evidence>
<accession>A0A4S5BL11</accession>
<evidence type="ECO:0000256" key="7">
    <source>
        <dbReference type="ARBA" id="ARBA00023065"/>
    </source>
</evidence>
<comment type="subunit">
    <text evidence="2">Homotrimer.</text>
</comment>
<dbReference type="CDD" id="cd00342">
    <property type="entry name" value="gram_neg_porins"/>
    <property type="match status" value="1"/>
</dbReference>
<keyword evidence="10" id="KW-0998">Cell outer membrane</keyword>
<dbReference type="PANTHER" id="PTHR34501:SF9">
    <property type="entry name" value="MAJOR OUTER MEMBRANE PROTEIN P.IA"/>
    <property type="match status" value="1"/>
</dbReference>
<dbReference type="InterPro" id="IPR023614">
    <property type="entry name" value="Porin_dom_sf"/>
</dbReference>
<keyword evidence="14" id="KW-1185">Reference proteome</keyword>
<keyword evidence="5" id="KW-0812">Transmembrane</keyword>
<feature type="chain" id="PRO_5020502877" evidence="11">
    <location>
        <begin position="41"/>
        <end position="338"/>
    </location>
</feature>
<evidence type="ECO:0000259" key="12">
    <source>
        <dbReference type="Pfam" id="PF13609"/>
    </source>
</evidence>
<evidence type="ECO:0000256" key="2">
    <source>
        <dbReference type="ARBA" id="ARBA00011233"/>
    </source>
</evidence>
<dbReference type="AlphaFoldDB" id="A0A4S5BL11"/>
<protein>
    <submittedName>
        <fullName evidence="13">Porin</fullName>
    </submittedName>
</protein>
<evidence type="ECO:0000313" key="14">
    <source>
        <dbReference type="Proteomes" id="UP000306236"/>
    </source>
</evidence>
<keyword evidence="4" id="KW-1134">Transmembrane beta strand</keyword>
<dbReference type="Gene3D" id="2.40.160.10">
    <property type="entry name" value="Porin"/>
    <property type="match status" value="1"/>
</dbReference>
<name>A0A4S5BL11_9BURK</name>
<keyword evidence="3" id="KW-0813">Transport</keyword>
<dbReference type="Proteomes" id="UP000306236">
    <property type="component" value="Unassembled WGS sequence"/>
</dbReference>
<dbReference type="GO" id="GO:0046930">
    <property type="term" value="C:pore complex"/>
    <property type="evidence" value="ECO:0007669"/>
    <property type="project" value="UniProtKB-KW"/>
</dbReference>
<reference evidence="13 14" key="1">
    <citation type="submission" date="2019-04" db="EMBL/GenBank/DDBJ databases">
        <title>Lampropedia sp YIM MLB12 draf genome.</title>
        <authorList>
            <person name="Wang Y.-X."/>
        </authorList>
    </citation>
    <scope>NUCLEOTIDE SEQUENCE [LARGE SCALE GENOMIC DNA]</scope>
    <source>
        <strain evidence="13 14">YIM MLB12</strain>
    </source>
</reference>
<evidence type="ECO:0000256" key="1">
    <source>
        <dbReference type="ARBA" id="ARBA00004571"/>
    </source>
</evidence>